<proteinExistence type="predicted"/>
<comment type="subcellular location">
    <subcellularLocation>
        <location evidence="1">Endoplasmic reticulum membrane</location>
        <topology evidence="1">Multi-pass membrane protein</topology>
    </subcellularLocation>
</comment>
<evidence type="ECO:0000259" key="9">
    <source>
        <dbReference type="Pfam" id="PF25147"/>
    </source>
</evidence>
<evidence type="ECO:0000256" key="4">
    <source>
        <dbReference type="ARBA" id="ARBA00022824"/>
    </source>
</evidence>
<dbReference type="OrthoDB" id="432292at2759"/>
<feature type="signal peptide" evidence="8">
    <location>
        <begin position="1"/>
        <end position="19"/>
    </location>
</feature>
<organism evidence="10 11">
    <name type="scientific">Ceratocystis fimbriata f. sp. platani</name>
    <dbReference type="NCBI Taxonomy" id="88771"/>
    <lineage>
        <taxon>Eukaryota</taxon>
        <taxon>Fungi</taxon>
        <taxon>Dikarya</taxon>
        <taxon>Ascomycota</taxon>
        <taxon>Pezizomycotina</taxon>
        <taxon>Sordariomycetes</taxon>
        <taxon>Hypocreomycetidae</taxon>
        <taxon>Microascales</taxon>
        <taxon>Ceratocystidaceae</taxon>
        <taxon>Ceratocystis</taxon>
    </lineage>
</organism>
<protein>
    <submittedName>
        <fullName evidence="10">Dolichyl-diphosphooligosaccharide--protein glycosyltransferase subunit 2</fullName>
        <ecNumber evidence="10">2.4.99.18</ecNumber>
    </submittedName>
</protein>
<evidence type="ECO:0000256" key="5">
    <source>
        <dbReference type="ARBA" id="ARBA00022989"/>
    </source>
</evidence>
<dbReference type="PANTHER" id="PTHR12640">
    <property type="entry name" value="RIBOPHORIN II"/>
    <property type="match status" value="1"/>
</dbReference>
<keyword evidence="2 7" id="KW-0812">Transmembrane</keyword>
<feature type="transmembrane region" description="Helical" evidence="7">
    <location>
        <begin position="218"/>
        <end position="240"/>
    </location>
</feature>
<dbReference type="EC" id="2.4.99.18" evidence="10"/>
<evidence type="ECO:0000256" key="1">
    <source>
        <dbReference type="ARBA" id="ARBA00004477"/>
    </source>
</evidence>
<gene>
    <name evidence="10" type="primary">RPN2</name>
    <name evidence="10" type="ORF">CFO_g2482</name>
</gene>
<reference evidence="10 11" key="1">
    <citation type="submission" date="2015-04" db="EMBL/GenBank/DDBJ databases">
        <title>Genome sequence of Ceratocystis platani, a major pathogen of plane trees.</title>
        <authorList>
            <person name="Belbahri L."/>
        </authorList>
    </citation>
    <scope>NUCLEOTIDE SEQUENCE [LARGE SCALE GENOMIC DNA]</scope>
    <source>
        <strain evidence="10 11">CFO</strain>
    </source>
</reference>
<evidence type="ECO:0000256" key="3">
    <source>
        <dbReference type="ARBA" id="ARBA00022729"/>
    </source>
</evidence>
<feature type="domain" description="Ribophorin II C-terminal" evidence="9">
    <location>
        <begin position="171"/>
        <end position="275"/>
    </location>
</feature>
<accession>A0A0F8B1P1</accession>
<dbReference type="AlphaFoldDB" id="A0A0F8B1P1"/>
<dbReference type="Pfam" id="PF25147">
    <property type="entry name" value="Ribophorin_II_C"/>
    <property type="match status" value="1"/>
</dbReference>
<keyword evidence="5 7" id="KW-1133">Transmembrane helix</keyword>
<dbReference type="UniPathway" id="UPA00378"/>
<sequence length="280" mass="30289">MRLIQSLSTLLLAVGVVNAATWDFKDGSVKIKPKKGEVVTQSFTSSKPSSLTLDVTPADNIIVSLSPSLDGKVLKPHQVMLMLRDIDSGLEAPFGFAVRESGKSIAKLTFRDIPTPLQKASKLEAHLILGSFGSEKPLNKPIFSIAPKPDDKTPFEAPGRYEKKPEINHIFRPDPQSPPKTVSLVFALAVVTALPILFGSWLGLGANLCHLKKALSSIAAIPHILFFGSIVAMEGVFFMYYTAWNLFQVLPLMAILSATAVLSGSRALGEVQARRLAGER</sequence>
<keyword evidence="10" id="KW-0808">Transferase</keyword>
<keyword evidence="10" id="KW-0328">Glycosyltransferase</keyword>
<dbReference type="GO" id="GO:0006487">
    <property type="term" value="P:protein N-linked glycosylation"/>
    <property type="evidence" value="ECO:0007669"/>
    <property type="project" value="TreeGrafter"/>
</dbReference>
<dbReference type="InterPro" id="IPR056790">
    <property type="entry name" value="Ribophorin_II_C"/>
</dbReference>
<keyword evidence="11" id="KW-1185">Reference proteome</keyword>
<dbReference type="Proteomes" id="UP000034841">
    <property type="component" value="Unassembled WGS sequence"/>
</dbReference>
<dbReference type="EMBL" id="LBBL01000114">
    <property type="protein sequence ID" value="KKF95161.1"/>
    <property type="molecule type" value="Genomic_DNA"/>
</dbReference>
<dbReference type="InterPro" id="IPR008814">
    <property type="entry name" value="Swp1"/>
</dbReference>
<keyword evidence="6 7" id="KW-0472">Membrane</keyword>
<evidence type="ECO:0000256" key="2">
    <source>
        <dbReference type="ARBA" id="ARBA00022692"/>
    </source>
</evidence>
<keyword evidence="4" id="KW-0256">Endoplasmic reticulum</keyword>
<keyword evidence="3 8" id="KW-0732">Signal</keyword>
<comment type="caution">
    <text evidence="10">The sequence shown here is derived from an EMBL/GenBank/DDBJ whole genome shotgun (WGS) entry which is preliminary data.</text>
</comment>
<evidence type="ECO:0000256" key="6">
    <source>
        <dbReference type="ARBA" id="ARBA00023136"/>
    </source>
</evidence>
<evidence type="ECO:0000313" key="10">
    <source>
        <dbReference type="EMBL" id="KKF95161.1"/>
    </source>
</evidence>
<feature type="chain" id="PRO_5044292024" evidence="8">
    <location>
        <begin position="20"/>
        <end position="280"/>
    </location>
</feature>
<feature type="transmembrane region" description="Helical" evidence="7">
    <location>
        <begin position="184"/>
        <end position="206"/>
    </location>
</feature>
<evidence type="ECO:0000313" key="11">
    <source>
        <dbReference type="Proteomes" id="UP000034841"/>
    </source>
</evidence>
<dbReference type="GO" id="GO:0004579">
    <property type="term" value="F:dolichyl-diphosphooligosaccharide-protein glycotransferase activity"/>
    <property type="evidence" value="ECO:0007669"/>
    <property type="project" value="UniProtKB-EC"/>
</dbReference>
<evidence type="ECO:0000256" key="8">
    <source>
        <dbReference type="SAM" id="SignalP"/>
    </source>
</evidence>
<evidence type="ECO:0000256" key="7">
    <source>
        <dbReference type="SAM" id="Phobius"/>
    </source>
</evidence>
<feature type="transmembrane region" description="Helical" evidence="7">
    <location>
        <begin position="246"/>
        <end position="265"/>
    </location>
</feature>
<name>A0A0F8B1P1_CERFI</name>
<dbReference type="PANTHER" id="PTHR12640:SF0">
    <property type="entry name" value="DOLICHYL-DIPHOSPHOOLIGOSACCHARIDE--PROTEIN GLYCOSYLTRANSFERASE SUBUNIT 2"/>
    <property type="match status" value="1"/>
</dbReference>
<dbReference type="GO" id="GO:0008250">
    <property type="term" value="C:oligosaccharyltransferase complex"/>
    <property type="evidence" value="ECO:0007669"/>
    <property type="project" value="InterPro"/>
</dbReference>